<dbReference type="InterPro" id="IPR029063">
    <property type="entry name" value="SAM-dependent_MTases_sf"/>
</dbReference>
<organism evidence="5 6">
    <name type="scientific">Halogranum amylolyticum</name>
    <dbReference type="NCBI Taxonomy" id="660520"/>
    <lineage>
        <taxon>Archaea</taxon>
        <taxon>Methanobacteriati</taxon>
        <taxon>Methanobacteriota</taxon>
        <taxon>Stenosarchaea group</taxon>
        <taxon>Halobacteria</taxon>
        <taxon>Halobacteriales</taxon>
        <taxon>Haloferacaceae</taxon>
    </lineage>
</organism>
<evidence type="ECO:0000313" key="6">
    <source>
        <dbReference type="Proteomes" id="UP000199126"/>
    </source>
</evidence>
<accession>A0A1H8QI01</accession>
<reference evidence="6" key="1">
    <citation type="submission" date="2016-10" db="EMBL/GenBank/DDBJ databases">
        <authorList>
            <person name="Varghese N."/>
            <person name="Submissions S."/>
        </authorList>
    </citation>
    <scope>NUCLEOTIDE SEQUENCE [LARGE SCALE GENOMIC DNA]</scope>
    <source>
        <strain evidence="6">CGMCC 1.10121</strain>
    </source>
</reference>
<dbReference type="GO" id="GO:0003677">
    <property type="term" value="F:DNA binding"/>
    <property type="evidence" value="ECO:0007669"/>
    <property type="project" value="InterPro"/>
</dbReference>
<dbReference type="InterPro" id="IPR002941">
    <property type="entry name" value="DNA_methylase_N4/N6"/>
</dbReference>
<keyword evidence="3" id="KW-0949">S-adenosyl-L-methionine</keyword>
<keyword evidence="1 3" id="KW-0489">Methyltransferase</keyword>
<gene>
    <name evidence="5" type="ORF">SAMN04487948_103124</name>
</gene>
<sequence length="230" mass="26265">MQTYITVPYERPDAIPDDIEGDDWTPETLVERVVETYTDPGETVLDPFAGFGTTLAVAERLDRIPYGVEFDSERAAFVRDRVDHGENVVHGDVFELDGSELPTVDLCHTSPPFIAWDEGVDPFRSYDVESRTSYERYLDDVERLFDRVTEWMRADSTLVVDVANLKNDQGTFTLAWDVGRRITERVDRAKFRGETVVVWEDEESDDRTDAYGHGYDHSYCLVYDVAGGAR</sequence>
<keyword evidence="6" id="KW-1185">Reference proteome</keyword>
<comment type="similarity">
    <text evidence="3">Belongs to the N(4)/N(6)-methyltransferase family.</text>
</comment>
<name>A0A1H8QI01_9EURY</name>
<evidence type="ECO:0000256" key="3">
    <source>
        <dbReference type="RuleBase" id="RU362026"/>
    </source>
</evidence>
<dbReference type="AlphaFoldDB" id="A0A1H8QI01"/>
<protein>
    <recommendedName>
        <fullName evidence="3">Type II methyltransferase</fullName>
        <ecNumber evidence="3">2.1.1.113</ecNumber>
    </recommendedName>
    <alternativeName>
        <fullName evidence="3">N-4 cytosine-specific methyltransferase</fullName>
    </alternativeName>
</protein>
<evidence type="ECO:0000313" key="5">
    <source>
        <dbReference type="EMBL" id="SEO53547.1"/>
    </source>
</evidence>
<dbReference type="CDD" id="cd02440">
    <property type="entry name" value="AdoMet_MTases"/>
    <property type="match status" value="1"/>
</dbReference>
<dbReference type="EMBL" id="FODV01000003">
    <property type="protein sequence ID" value="SEO53547.1"/>
    <property type="molecule type" value="Genomic_DNA"/>
</dbReference>
<evidence type="ECO:0000256" key="2">
    <source>
        <dbReference type="ARBA" id="ARBA00022679"/>
    </source>
</evidence>
<dbReference type="Pfam" id="PF01555">
    <property type="entry name" value="N6_N4_Mtase"/>
    <property type="match status" value="1"/>
</dbReference>
<dbReference type="GO" id="GO:0032259">
    <property type="term" value="P:methylation"/>
    <property type="evidence" value="ECO:0007669"/>
    <property type="project" value="UniProtKB-KW"/>
</dbReference>
<dbReference type="PRINTS" id="PR00508">
    <property type="entry name" value="S21N4MTFRASE"/>
</dbReference>
<dbReference type="InterPro" id="IPR001091">
    <property type="entry name" value="RM_Methyltransferase"/>
</dbReference>
<dbReference type="EC" id="2.1.1.113" evidence="3"/>
<dbReference type="Proteomes" id="UP000199126">
    <property type="component" value="Unassembled WGS sequence"/>
</dbReference>
<keyword evidence="3" id="KW-0680">Restriction system</keyword>
<evidence type="ECO:0000259" key="4">
    <source>
        <dbReference type="Pfam" id="PF01555"/>
    </source>
</evidence>
<proteinExistence type="inferred from homology"/>
<dbReference type="GO" id="GO:0008170">
    <property type="term" value="F:N-methyltransferase activity"/>
    <property type="evidence" value="ECO:0007669"/>
    <property type="project" value="InterPro"/>
</dbReference>
<dbReference type="GO" id="GO:0009307">
    <property type="term" value="P:DNA restriction-modification system"/>
    <property type="evidence" value="ECO:0007669"/>
    <property type="project" value="UniProtKB-KW"/>
</dbReference>
<evidence type="ECO:0000256" key="1">
    <source>
        <dbReference type="ARBA" id="ARBA00022603"/>
    </source>
</evidence>
<keyword evidence="2" id="KW-0808">Transferase</keyword>
<dbReference type="Gene3D" id="3.40.50.150">
    <property type="entry name" value="Vaccinia Virus protein VP39"/>
    <property type="match status" value="2"/>
</dbReference>
<dbReference type="SUPFAM" id="SSF53335">
    <property type="entry name" value="S-adenosyl-L-methionine-dependent methyltransferases"/>
    <property type="match status" value="1"/>
</dbReference>
<dbReference type="RefSeq" id="WP_170864734.1">
    <property type="nucleotide sequence ID" value="NZ_FODV01000003.1"/>
</dbReference>
<dbReference type="GO" id="GO:0015667">
    <property type="term" value="F:site-specific DNA-methyltransferase (cytosine-N4-specific) activity"/>
    <property type="evidence" value="ECO:0007669"/>
    <property type="project" value="UniProtKB-EC"/>
</dbReference>
<feature type="domain" description="DNA methylase N-4/N-6" evidence="4">
    <location>
        <begin position="26"/>
        <end position="74"/>
    </location>
</feature>
<comment type="catalytic activity">
    <reaction evidence="3">
        <text>a 2'-deoxycytidine in DNA + S-adenosyl-L-methionine = an N(4)-methyl-2'-deoxycytidine in DNA + S-adenosyl-L-homocysteine + H(+)</text>
        <dbReference type="Rhea" id="RHEA:16857"/>
        <dbReference type="Rhea" id="RHEA-COMP:11369"/>
        <dbReference type="Rhea" id="RHEA-COMP:13674"/>
        <dbReference type="ChEBI" id="CHEBI:15378"/>
        <dbReference type="ChEBI" id="CHEBI:57856"/>
        <dbReference type="ChEBI" id="CHEBI:59789"/>
        <dbReference type="ChEBI" id="CHEBI:85452"/>
        <dbReference type="ChEBI" id="CHEBI:137933"/>
        <dbReference type="EC" id="2.1.1.113"/>
    </reaction>
</comment>